<dbReference type="EMBL" id="CP045226">
    <property type="protein sequence ID" value="QFS46155.1"/>
    <property type="molecule type" value="Genomic_DNA"/>
</dbReference>
<organism evidence="1 2">
    <name type="scientific">Nostoc sphaeroides CCNUC1</name>
    <dbReference type="NCBI Taxonomy" id="2653204"/>
    <lineage>
        <taxon>Bacteria</taxon>
        <taxon>Bacillati</taxon>
        <taxon>Cyanobacteriota</taxon>
        <taxon>Cyanophyceae</taxon>
        <taxon>Nostocales</taxon>
        <taxon>Nostocaceae</taxon>
        <taxon>Nostoc</taxon>
    </lineage>
</organism>
<gene>
    <name evidence="1" type="ORF">GXM_03635</name>
</gene>
<evidence type="ECO:0000313" key="2">
    <source>
        <dbReference type="Proteomes" id="UP000326678"/>
    </source>
</evidence>
<proteinExistence type="predicted"/>
<sequence>MKHLEINSGFQVAIFETATSQYPLVKRVKEKNKDFRLLALTKPHWSSLNSR</sequence>
<accession>A0A5P8W0A8</accession>
<protein>
    <submittedName>
        <fullName evidence="1">Uncharacterized protein</fullName>
    </submittedName>
</protein>
<evidence type="ECO:0000313" key="1">
    <source>
        <dbReference type="EMBL" id="QFS46155.1"/>
    </source>
</evidence>
<dbReference type="KEGG" id="nsh:GXM_03635"/>
<keyword evidence="2" id="KW-1185">Reference proteome</keyword>
<name>A0A5P8W0A8_9NOSO</name>
<dbReference type="AlphaFoldDB" id="A0A5P8W0A8"/>
<reference evidence="1 2" key="1">
    <citation type="submission" date="2019-10" db="EMBL/GenBank/DDBJ databases">
        <title>Genomic and transcriptomic insights into the perfect genentic adaptation of a filamentous nitrogen-fixing cyanobacterium to rice fields.</title>
        <authorList>
            <person name="Chen Z."/>
        </authorList>
    </citation>
    <scope>NUCLEOTIDE SEQUENCE [LARGE SCALE GENOMIC DNA]</scope>
    <source>
        <strain evidence="1">CCNUC1</strain>
    </source>
</reference>
<dbReference type="Proteomes" id="UP000326678">
    <property type="component" value="Chromosome Gxm1"/>
</dbReference>